<evidence type="ECO:0000256" key="3">
    <source>
        <dbReference type="ARBA" id="ARBA00022490"/>
    </source>
</evidence>
<evidence type="ECO:0000313" key="7">
    <source>
        <dbReference type="Proteomes" id="UP000192596"/>
    </source>
</evidence>
<keyword evidence="7" id="KW-1185">Reference proteome</keyword>
<gene>
    <name evidence="6" type="ORF">B0A48_13276</name>
</gene>
<comment type="subcellular location">
    <subcellularLocation>
        <location evidence="2">Cytoplasm</location>
    </subcellularLocation>
    <subcellularLocation>
        <location evidence="1">Nucleus</location>
    </subcellularLocation>
</comment>
<dbReference type="InterPro" id="IPR044159">
    <property type="entry name" value="IQM"/>
</dbReference>
<evidence type="ECO:0000256" key="4">
    <source>
        <dbReference type="ARBA" id="ARBA00023242"/>
    </source>
</evidence>
<feature type="compositionally biased region" description="Low complexity" evidence="5">
    <location>
        <begin position="148"/>
        <end position="167"/>
    </location>
</feature>
<comment type="caution">
    <text evidence="6">The sequence shown here is derived from an EMBL/GenBank/DDBJ whole genome shotgun (WGS) entry which is preliminary data.</text>
</comment>
<keyword evidence="3" id="KW-0963">Cytoplasm</keyword>
<dbReference type="PROSITE" id="PS50096">
    <property type="entry name" value="IQ"/>
    <property type="match status" value="1"/>
</dbReference>
<dbReference type="GO" id="GO:0005737">
    <property type="term" value="C:cytoplasm"/>
    <property type="evidence" value="ECO:0007669"/>
    <property type="project" value="UniProtKB-SubCell"/>
</dbReference>
<dbReference type="EMBL" id="NAJO01000032">
    <property type="protein sequence ID" value="OQO01033.1"/>
    <property type="molecule type" value="Genomic_DNA"/>
</dbReference>
<dbReference type="InParanoid" id="A0A1V8SPF8"/>
<dbReference type="OrthoDB" id="7344096at2759"/>
<protein>
    <recommendedName>
        <fullName evidence="8">IQ calmodulin-binding motif protein</fullName>
    </recommendedName>
</protein>
<accession>A0A1V8SPF8</accession>
<dbReference type="CDD" id="cd23767">
    <property type="entry name" value="IQCD"/>
    <property type="match status" value="1"/>
</dbReference>
<evidence type="ECO:0000256" key="2">
    <source>
        <dbReference type="ARBA" id="ARBA00004496"/>
    </source>
</evidence>
<feature type="region of interest" description="Disordered" evidence="5">
    <location>
        <begin position="521"/>
        <end position="543"/>
    </location>
</feature>
<dbReference type="Proteomes" id="UP000192596">
    <property type="component" value="Unassembled WGS sequence"/>
</dbReference>
<sequence>MDLNTTSHEAYLHSLRVPDASETNHIASIQARRASEIDQQYHDRPDNSDCHGAATKIQAAYRGHRKRRQLGGLALDPSRRWSEAIREWQYRRAAKPEDDITDAPYDAKAPPDRRRSSTDVARQNWRRLAWIAEHAVHDDAASPADRGASVSTSSASRRSSSSAVPQAAQHSMLLDQRYFLEMVDHTHRHGANLQMYHEYWQRDATTENFFHWLDHGAGRGLSLPLCDRQTLNAERVRYLSSEERKAYAVTIDDDGFLRWAKNGALVDTDATKFRDSVHGIVPIDALDPAFKLEDVDESYNLGAEKPADAQSNARDESSPPTRLHSPRASDHSSAAPSKVVHKLPTTHRHRPSPAALLNHLLRASVKPSTWIYVCSPSGTLYISLKTPGSFQHASFLSGGRIASAGSVAVSKGKLTYLSPLSGHYRPTTLSFKKFRQSLEARGVEMKDVRVSRAINVLKAIEVYSGVKGGLRKSFHPHAKEKTMGSRGQSDGESRTQQVHDLLQEIEGVSATQLIQTRWEREHGGSRVRRAKSLRAVGGRGSIA</sequence>
<evidence type="ECO:0000313" key="6">
    <source>
        <dbReference type="EMBL" id="OQO01033.1"/>
    </source>
</evidence>
<name>A0A1V8SPF8_9PEZI</name>
<reference evidence="7" key="1">
    <citation type="submission" date="2017-03" db="EMBL/GenBank/DDBJ databases">
        <title>Genomes of endolithic fungi from Antarctica.</title>
        <authorList>
            <person name="Coleine C."/>
            <person name="Masonjones S."/>
            <person name="Stajich J.E."/>
        </authorList>
    </citation>
    <scope>NUCLEOTIDE SEQUENCE [LARGE SCALE GENOMIC DNA]</scope>
    <source>
        <strain evidence="7">CCFEE 5527</strain>
    </source>
</reference>
<feature type="region of interest" description="Disordered" evidence="5">
    <location>
        <begin position="473"/>
        <end position="496"/>
    </location>
</feature>
<proteinExistence type="predicted"/>
<evidence type="ECO:0000256" key="5">
    <source>
        <dbReference type="SAM" id="MobiDB-lite"/>
    </source>
</evidence>
<dbReference type="GO" id="GO:0005634">
    <property type="term" value="C:nucleus"/>
    <property type="evidence" value="ECO:0007669"/>
    <property type="project" value="UniProtKB-SubCell"/>
</dbReference>
<feature type="region of interest" description="Disordered" evidence="5">
    <location>
        <begin position="99"/>
        <end position="120"/>
    </location>
</feature>
<organism evidence="6 7">
    <name type="scientific">Cryoendolithus antarcticus</name>
    <dbReference type="NCBI Taxonomy" id="1507870"/>
    <lineage>
        <taxon>Eukaryota</taxon>
        <taxon>Fungi</taxon>
        <taxon>Dikarya</taxon>
        <taxon>Ascomycota</taxon>
        <taxon>Pezizomycotina</taxon>
        <taxon>Dothideomycetes</taxon>
        <taxon>Dothideomycetidae</taxon>
        <taxon>Cladosporiales</taxon>
        <taxon>Cladosporiaceae</taxon>
        <taxon>Cryoendolithus</taxon>
    </lineage>
</organism>
<evidence type="ECO:0008006" key="8">
    <source>
        <dbReference type="Google" id="ProtNLM"/>
    </source>
</evidence>
<feature type="region of interest" description="Disordered" evidence="5">
    <location>
        <begin position="303"/>
        <end position="337"/>
    </location>
</feature>
<dbReference type="STRING" id="1507870.A0A1V8SPF8"/>
<keyword evidence="4" id="KW-0539">Nucleus</keyword>
<dbReference type="AlphaFoldDB" id="A0A1V8SPF8"/>
<evidence type="ECO:0000256" key="1">
    <source>
        <dbReference type="ARBA" id="ARBA00004123"/>
    </source>
</evidence>
<feature type="compositionally biased region" description="Basic and acidic residues" evidence="5">
    <location>
        <begin position="477"/>
        <end position="493"/>
    </location>
</feature>
<dbReference type="PANTHER" id="PTHR31250:SF27">
    <property type="entry name" value="IQ DOMAIN-CONTAINING PROTEIN IQM5"/>
    <property type="match status" value="1"/>
</dbReference>
<dbReference type="PANTHER" id="PTHR31250">
    <property type="entry name" value="IQ DOMAIN-CONTAINING PROTEIN IQM3"/>
    <property type="match status" value="1"/>
</dbReference>
<feature type="region of interest" description="Disordered" evidence="5">
    <location>
        <begin position="139"/>
        <end position="167"/>
    </location>
</feature>